<keyword evidence="10" id="KW-1185">Reference proteome</keyword>
<keyword evidence="2" id="KW-0813">Transport</keyword>
<dbReference type="Proteomes" id="UP001433638">
    <property type="component" value="Unassembled WGS sequence"/>
</dbReference>
<evidence type="ECO:0000313" key="10">
    <source>
        <dbReference type="Proteomes" id="UP001433638"/>
    </source>
</evidence>
<dbReference type="GO" id="GO:0005524">
    <property type="term" value="F:ATP binding"/>
    <property type="evidence" value="ECO:0007669"/>
    <property type="project" value="UniProtKB-KW"/>
</dbReference>
<gene>
    <name evidence="9" type="ORF">ABNW52_06010</name>
</gene>
<evidence type="ECO:0000313" key="9">
    <source>
        <dbReference type="EMBL" id="MEQ6290168.1"/>
    </source>
</evidence>
<evidence type="ECO:0000259" key="8">
    <source>
        <dbReference type="PROSITE" id="PS50893"/>
    </source>
</evidence>
<protein>
    <submittedName>
        <fullName evidence="9">ATP-binding cassette domain-containing protein</fullName>
    </submittedName>
</protein>
<feature type="domain" description="ABC transporter" evidence="8">
    <location>
        <begin position="12"/>
        <end position="227"/>
    </location>
</feature>
<keyword evidence="4" id="KW-0547">Nucleotide-binding</keyword>
<dbReference type="PROSITE" id="PS50893">
    <property type="entry name" value="ABC_TRANSPORTER_2"/>
    <property type="match status" value="1"/>
</dbReference>
<keyword evidence="3" id="KW-1003">Cell membrane</keyword>
<evidence type="ECO:0000256" key="3">
    <source>
        <dbReference type="ARBA" id="ARBA00022475"/>
    </source>
</evidence>
<dbReference type="InterPro" id="IPR027417">
    <property type="entry name" value="P-loop_NTPase"/>
</dbReference>
<proteinExistence type="inferred from homology"/>
<dbReference type="PANTHER" id="PTHR42788">
    <property type="entry name" value="TAURINE IMPORT ATP-BINDING PROTEIN-RELATED"/>
    <property type="match status" value="1"/>
</dbReference>
<organism evidence="9 10">
    <name type="scientific">Vogesella oryzagri</name>
    <dbReference type="NCBI Taxonomy" id="3160864"/>
    <lineage>
        <taxon>Bacteria</taxon>
        <taxon>Pseudomonadati</taxon>
        <taxon>Pseudomonadota</taxon>
        <taxon>Betaproteobacteria</taxon>
        <taxon>Neisseriales</taxon>
        <taxon>Chromobacteriaceae</taxon>
        <taxon>Vogesella</taxon>
    </lineage>
</organism>
<keyword evidence="7" id="KW-0472">Membrane</keyword>
<keyword evidence="5 9" id="KW-0067">ATP-binding</keyword>
<comment type="caution">
    <text evidence="9">The sequence shown here is derived from an EMBL/GenBank/DDBJ whole genome shotgun (WGS) entry which is preliminary data.</text>
</comment>
<evidence type="ECO:0000256" key="4">
    <source>
        <dbReference type="ARBA" id="ARBA00022741"/>
    </source>
</evidence>
<dbReference type="InterPro" id="IPR050166">
    <property type="entry name" value="ABC_transporter_ATP-bind"/>
</dbReference>
<dbReference type="RefSeq" id="WP_349585418.1">
    <property type="nucleotide sequence ID" value="NZ_JBEFLD010000003.1"/>
</dbReference>
<dbReference type="SUPFAM" id="SSF52540">
    <property type="entry name" value="P-loop containing nucleoside triphosphate hydrolases"/>
    <property type="match status" value="1"/>
</dbReference>
<dbReference type="InterPro" id="IPR003593">
    <property type="entry name" value="AAA+_ATPase"/>
</dbReference>
<evidence type="ECO:0000256" key="5">
    <source>
        <dbReference type="ARBA" id="ARBA00022840"/>
    </source>
</evidence>
<dbReference type="Pfam" id="PF00005">
    <property type="entry name" value="ABC_tran"/>
    <property type="match status" value="1"/>
</dbReference>
<dbReference type="EMBL" id="JBEFLD010000003">
    <property type="protein sequence ID" value="MEQ6290168.1"/>
    <property type="molecule type" value="Genomic_DNA"/>
</dbReference>
<reference evidence="9" key="1">
    <citation type="submission" date="2024-06" db="EMBL/GenBank/DDBJ databases">
        <title>Genome sequence of Vogesella sp. MAHUQ-64.</title>
        <authorList>
            <person name="Huq M.A."/>
        </authorList>
    </citation>
    <scope>NUCLEOTIDE SEQUENCE</scope>
    <source>
        <strain evidence="9">MAHUQ-64</strain>
    </source>
</reference>
<accession>A0ABV1M1Q3</accession>
<dbReference type="SMART" id="SM00382">
    <property type="entry name" value="AAA"/>
    <property type="match status" value="1"/>
</dbReference>
<evidence type="ECO:0000256" key="6">
    <source>
        <dbReference type="ARBA" id="ARBA00022967"/>
    </source>
</evidence>
<name>A0ABV1M1Q3_9NEIS</name>
<dbReference type="PROSITE" id="PS00211">
    <property type="entry name" value="ABC_TRANSPORTER_1"/>
    <property type="match status" value="1"/>
</dbReference>
<evidence type="ECO:0000256" key="1">
    <source>
        <dbReference type="ARBA" id="ARBA00005417"/>
    </source>
</evidence>
<comment type="similarity">
    <text evidence="1">Belongs to the ABC transporter superfamily.</text>
</comment>
<dbReference type="InterPro" id="IPR017871">
    <property type="entry name" value="ABC_transporter-like_CS"/>
</dbReference>
<dbReference type="InterPro" id="IPR003439">
    <property type="entry name" value="ABC_transporter-like_ATP-bd"/>
</dbReference>
<keyword evidence="6" id="KW-1278">Translocase</keyword>
<evidence type="ECO:0000256" key="7">
    <source>
        <dbReference type="ARBA" id="ARBA00023136"/>
    </source>
</evidence>
<sequence>MKPDDLPPQHGIHIAGLQRRFGARSVLEALDLHIPPGQFLAIVGRSGCGKSTLLRLLAGLDAPDGGRLLQPAGQTVRVMFQDARLLPWKSVLDNVTLGLGGDGRQRALAALAEVGLADRAGEWPVRLSGGQRQRVALARALVHQPQLLLLDEPLGALDALTRLEMQGLIERLWRAHGCTTVLVTHDVAEAVALADRVVLVEAGKVALDVSIDLPRSRQHGDARFVAYEQHILQRVLQGPAHAATDLPASVESYRFSQLNWAL</sequence>
<dbReference type="PANTHER" id="PTHR42788:SF17">
    <property type="entry name" value="ALIPHATIC SULFONATES IMPORT ATP-BINDING PROTEIN SSUB"/>
    <property type="match status" value="1"/>
</dbReference>
<dbReference type="Gene3D" id="3.40.50.300">
    <property type="entry name" value="P-loop containing nucleotide triphosphate hydrolases"/>
    <property type="match status" value="1"/>
</dbReference>
<evidence type="ECO:0000256" key="2">
    <source>
        <dbReference type="ARBA" id="ARBA00022448"/>
    </source>
</evidence>